<dbReference type="InterPro" id="IPR009057">
    <property type="entry name" value="Homeodomain-like_sf"/>
</dbReference>
<dbReference type="Proteomes" id="UP001552299">
    <property type="component" value="Unassembled WGS sequence"/>
</dbReference>
<keyword evidence="2" id="KW-0804">Transcription</keyword>
<evidence type="ECO:0008006" key="6">
    <source>
        <dbReference type="Google" id="ProtNLM"/>
    </source>
</evidence>
<dbReference type="AlphaFoldDB" id="A0ABD0VSV2"/>
<dbReference type="PANTHER" id="PTHR31314:SF188">
    <property type="entry name" value="TRANSCRIPTION FACTOR KAN2 ISOFORM X1-RELATED"/>
    <property type="match status" value="1"/>
</dbReference>
<evidence type="ECO:0000256" key="1">
    <source>
        <dbReference type="ARBA" id="ARBA00023015"/>
    </source>
</evidence>
<dbReference type="NCBIfam" id="TIGR01557">
    <property type="entry name" value="myb_SHAQKYF"/>
    <property type="match status" value="1"/>
</dbReference>
<dbReference type="SUPFAM" id="SSF46689">
    <property type="entry name" value="Homeodomain-like"/>
    <property type="match status" value="1"/>
</dbReference>
<dbReference type="PANTHER" id="PTHR31314">
    <property type="entry name" value="MYB FAMILY TRANSCRIPTION FACTOR PHL7-LIKE"/>
    <property type="match status" value="1"/>
</dbReference>
<organism evidence="4 5">
    <name type="scientific">Dendrobium thyrsiflorum</name>
    <name type="common">Pinecone-like raceme dendrobium</name>
    <name type="synonym">Orchid</name>
    <dbReference type="NCBI Taxonomy" id="117978"/>
    <lineage>
        <taxon>Eukaryota</taxon>
        <taxon>Viridiplantae</taxon>
        <taxon>Streptophyta</taxon>
        <taxon>Embryophyta</taxon>
        <taxon>Tracheophyta</taxon>
        <taxon>Spermatophyta</taxon>
        <taxon>Magnoliopsida</taxon>
        <taxon>Liliopsida</taxon>
        <taxon>Asparagales</taxon>
        <taxon>Orchidaceae</taxon>
        <taxon>Epidendroideae</taxon>
        <taxon>Malaxideae</taxon>
        <taxon>Dendrobiinae</taxon>
        <taxon>Dendrobium</taxon>
    </lineage>
</organism>
<dbReference type="Gene3D" id="1.10.10.60">
    <property type="entry name" value="Homeodomain-like"/>
    <property type="match status" value="1"/>
</dbReference>
<dbReference type="InterPro" id="IPR006447">
    <property type="entry name" value="Myb_dom_plants"/>
</dbReference>
<keyword evidence="3" id="KW-0539">Nucleus</keyword>
<sequence>MVSCGRNGAVRQYNRSKVPRLRWTPDLHHCFVYAIDRLGGQNSKVFALFCSSFRIAFVLLLIHQNYAEATPKLVLQMMDVKGLTISHVKSHLQMYRSMRNDLSRQGIFNASFPHPDSFLHIISIQVTSYWNSEAKTRVVAYMPPDVQLIEERRRSCEGNDGVAYKQNHDDVFSPSSKPNETQPHFMLSSFPVLKRSMESSHGICGIVSTQCNFHDYMQRKNHTFGFYMVEESHTSKGIKQNGYLTPTSTITYRSDEEDELSLSLSLSLKPNHGSSASSACESSCCAFPATGRNHTESLHQSNDCCLNLDLSMSACSS</sequence>
<gene>
    <name evidence="4" type="ORF">M5K25_001848</name>
</gene>
<dbReference type="InterPro" id="IPR046955">
    <property type="entry name" value="PHR1-like"/>
</dbReference>
<evidence type="ECO:0000313" key="4">
    <source>
        <dbReference type="EMBL" id="KAL0927653.1"/>
    </source>
</evidence>
<proteinExistence type="predicted"/>
<dbReference type="EMBL" id="JANQDX010000002">
    <property type="protein sequence ID" value="KAL0927653.1"/>
    <property type="molecule type" value="Genomic_DNA"/>
</dbReference>
<protein>
    <recommendedName>
        <fullName evidence="6">HTH myb-type domain-containing protein</fullName>
    </recommendedName>
</protein>
<accession>A0ABD0VSV2</accession>
<comment type="caution">
    <text evidence="4">The sequence shown here is derived from an EMBL/GenBank/DDBJ whole genome shotgun (WGS) entry which is preliminary data.</text>
</comment>
<reference evidence="4 5" key="1">
    <citation type="journal article" date="2024" name="Plant Biotechnol. J.">
        <title>Dendrobium thyrsiflorum genome and its molecular insights into genes involved in important horticultural traits.</title>
        <authorList>
            <person name="Chen B."/>
            <person name="Wang J.Y."/>
            <person name="Zheng P.J."/>
            <person name="Li K.L."/>
            <person name="Liang Y.M."/>
            <person name="Chen X.F."/>
            <person name="Zhang C."/>
            <person name="Zhao X."/>
            <person name="He X."/>
            <person name="Zhang G.Q."/>
            <person name="Liu Z.J."/>
            <person name="Xu Q."/>
        </authorList>
    </citation>
    <scope>NUCLEOTIDE SEQUENCE [LARGE SCALE GENOMIC DNA]</scope>
    <source>
        <strain evidence="4">GZMU011</strain>
    </source>
</reference>
<evidence type="ECO:0000256" key="3">
    <source>
        <dbReference type="ARBA" id="ARBA00023242"/>
    </source>
</evidence>
<name>A0ABD0VSV2_DENTH</name>
<keyword evidence="1" id="KW-0805">Transcription regulation</keyword>
<evidence type="ECO:0000313" key="5">
    <source>
        <dbReference type="Proteomes" id="UP001552299"/>
    </source>
</evidence>
<keyword evidence="5" id="KW-1185">Reference proteome</keyword>
<evidence type="ECO:0000256" key="2">
    <source>
        <dbReference type="ARBA" id="ARBA00023163"/>
    </source>
</evidence>